<evidence type="ECO:0000313" key="2">
    <source>
        <dbReference type="Proteomes" id="UP001054945"/>
    </source>
</evidence>
<comment type="caution">
    <text evidence="1">The sequence shown here is derived from an EMBL/GenBank/DDBJ whole genome shotgun (WGS) entry which is preliminary data.</text>
</comment>
<name>A0AAV4SYH3_CAEEX</name>
<protein>
    <submittedName>
        <fullName evidence="1">Speckle-type POZ protein B</fullName>
    </submittedName>
</protein>
<reference evidence="1 2" key="1">
    <citation type="submission" date="2021-06" db="EMBL/GenBank/DDBJ databases">
        <title>Caerostris extrusa draft genome.</title>
        <authorList>
            <person name="Kono N."/>
            <person name="Arakawa K."/>
        </authorList>
    </citation>
    <scope>NUCLEOTIDE SEQUENCE [LARGE SCALE GENOMIC DNA]</scope>
</reference>
<accession>A0AAV4SYH3</accession>
<gene>
    <name evidence="1" type="primary">spop-b_9</name>
    <name evidence="1" type="ORF">CEXT_720241</name>
</gene>
<organism evidence="1 2">
    <name type="scientific">Caerostris extrusa</name>
    <name type="common">Bark spider</name>
    <name type="synonym">Caerostris bankana</name>
    <dbReference type="NCBI Taxonomy" id="172846"/>
    <lineage>
        <taxon>Eukaryota</taxon>
        <taxon>Metazoa</taxon>
        <taxon>Ecdysozoa</taxon>
        <taxon>Arthropoda</taxon>
        <taxon>Chelicerata</taxon>
        <taxon>Arachnida</taxon>
        <taxon>Araneae</taxon>
        <taxon>Araneomorphae</taxon>
        <taxon>Entelegynae</taxon>
        <taxon>Araneoidea</taxon>
        <taxon>Araneidae</taxon>
        <taxon>Caerostris</taxon>
    </lineage>
</organism>
<proteinExistence type="predicted"/>
<evidence type="ECO:0000313" key="1">
    <source>
        <dbReference type="EMBL" id="GIY38830.1"/>
    </source>
</evidence>
<dbReference type="AlphaFoldDB" id="A0AAV4SYH3"/>
<sequence>MASNTNSERKGFTITWIIENFDYSTYRYGDNLEIPTFIVDTMEETKWSFSLSRMRYDDGKLDAFWNTLMRLSDRNGPSSIRIDCECEVLTADGCVARQCNITEQEFSKHHMVFFPFIHLNYGTSADENKNLPPNGNLTVRLKMWKCSGEINNDGYCTARTYRSGKKILHLVYQEFQHFRKRKRTHEHD</sequence>
<dbReference type="EMBL" id="BPLR01010361">
    <property type="protein sequence ID" value="GIY38830.1"/>
    <property type="molecule type" value="Genomic_DNA"/>
</dbReference>
<dbReference type="Proteomes" id="UP001054945">
    <property type="component" value="Unassembled WGS sequence"/>
</dbReference>
<dbReference type="SUPFAM" id="SSF49599">
    <property type="entry name" value="TRAF domain-like"/>
    <property type="match status" value="1"/>
</dbReference>
<keyword evidence="2" id="KW-1185">Reference proteome</keyword>